<dbReference type="RefSeq" id="WP_162656566.1">
    <property type="nucleotide sequence ID" value="NZ_LR593887.1"/>
</dbReference>
<keyword evidence="2 3" id="KW-0408">Iron</keyword>
<dbReference type="Pfam" id="PF07587">
    <property type="entry name" value="PSD1"/>
    <property type="match status" value="1"/>
</dbReference>
<dbReference type="AlphaFoldDB" id="A0A6C2YIJ7"/>
<feature type="chain" id="PRO_5033879452" description="Cytochrome c domain-containing protein" evidence="4">
    <location>
        <begin position="32"/>
        <end position="1045"/>
    </location>
</feature>
<organism evidence="6">
    <name type="scientific">Tuwongella immobilis</name>
    <dbReference type="NCBI Taxonomy" id="692036"/>
    <lineage>
        <taxon>Bacteria</taxon>
        <taxon>Pseudomonadati</taxon>
        <taxon>Planctomycetota</taxon>
        <taxon>Planctomycetia</taxon>
        <taxon>Gemmatales</taxon>
        <taxon>Gemmataceae</taxon>
        <taxon>Tuwongella</taxon>
    </lineage>
</organism>
<evidence type="ECO:0000313" key="7">
    <source>
        <dbReference type="Proteomes" id="UP000464378"/>
    </source>
</evidence>
<evidence type="ECO:0000256" key="2">
    <source>
        <dbReference type="ARBA" id="ARBA00023004"/>
    </source>
</evidence>
<dbReference type="InterPro" id="IPR011444">
    <property type="entry name" value="DUF1549"/>
</dbReference>
<dbReference type="GO" id="GO:0020037">
    <property type="term" value="F:heme binding"/>
    <property type="evidence" value="ECO:0007669"/>
    <property type="project" value="InterPro"/>
</dbReference>
<accession>A0A6C2YIJ7</accession>
<dbReference type="PANTHER" id="PTHR35889">
    <property type="entry name" value="CYCLOINULO-OLIGOSACCHARIDE FRUCTANOTRANSFERASE-RELATED"/>
    <property type="match status" value="1"/>
</dbReference>
<evidence type="ECO:0000256" key="1">
    <source>
        <dbReference type="ARBA" id="ARBA00022723"/>
    </source>
</evidence>
<feature type="signal peptide" evidence="4">
    <location>
        <begin position="1"/>
        <end position="31"/>
    </location>
</feature>
<dbReference type="GO" id="GO:0046872">
    <property type="term" value="F:metal ion binding"/>
    <property type="evidence" value="ECO:0007669"/>
    <property type="project" value="UniProtKB-KW"/>
</dbReference>
<keyword evidence="4" id="KW-0732">Signal</keyword>
<evidence type="ECO:0000313" key="6">
    <source>
        <dbReference type="EMBL" id="VIP01350.1"/>
    </source>
</evidence>
<feature type="domain" description="Cytochrome c" evidence="5">
    <location>
        <begin position="40"/>
        <end position="172"/>
    </location>
</feature>
<dbReference type="InterPro" id="IPR011429">
    <property type="entry name" value="Cyt_c_Planctomycete-type"/>
</dbReference>
<dbReference type="Proteomes" id="UP000464378">
    <property type="component" value="Chromosome"/>
</dbReference>
<reference evidence="6" key="1">
    <citation type="submission" date="2019-04" db="EMBL/GenBank/DDBJ databases">
        <authorList>
            <consortium name="Science for Life Laboratories"/>
        </authorList>
    </citation>
    <scope>NUCLEOTIDE SEQUENCE</scope>
    <source>
        <strain evidence="6">MBLW1</strain>
    </source>
</reference>
<name>A0A6C2YIJ7_9BACT</name>
<dbReference type="PANTHER" id="PTHR35889:SF3">
    <property type="entry name" value="F-BOX DOMAIN-CONTAINING PROTEIN"/>
    <property type="match status" value="1"/>
</dbReference>
<dbReference type="EMBL" id="LR586016">
    <property type="protein sequence ID" value="VIP01350.1"/>
    <property type="molecule type" value="Genomic_DNA"/>
</dbReference>
<dbReference type="Pfam" id="PF07583">
    <property type="entry name" value="PSCyt2"/>
    <property type="match status" value="1"/>
</dbReference>
<evidence type="ECO:0000256" key="3">
    <source>
        <dbReference type="PROSITE-ProRule" id="PRU00433"/>
    </source>
</evidence>
<evidence type="ECO:0000256" key="4">
    <source>
        <dbReference type="SAM" id="SignalP"/>
    </source>
</evidence>
<dbReference type="InterPro" id="IPR022655">
    <property type="entry name" value="DUF1553"/>
</dbReference>
<dbReference type="Pfam" id="PF07635">
    <property type="entry name" value="PSCyt1"/>
    <property type="match status" value="1"/>
</dbReference>
<dbReference type="KEGG" id="tim:GMBLW1_26100"/>
<dbReference type="PROSITE" id="PS51007">
    <property type="entry name" value="CYTC"/>
    <property type="match status" value="1"/>
</dbReference>
<sequence length="1045" mass="115150">MNDLQNFTRRFRLVACLTALLGIAFVGAASAQPLDPDHAAKMARGVEVFKAGVRETLTKRCLNCHGGKRTESEFDLTDRDEMLKGGVMGKAVVPGQHQKSLLWQMTAHVKEPEMPYGDEKIPQKEIDQLALWIDLGAPYDKPLIDRKQATAWMQKVTPESAKQHWAYQPLKPVAVPPVRQPGWARNPIDAFILAKQEAKGLKPNPPASRAQIIRRMAFDLTGLPPTPAQVQSFVNDPAPDAEALGRVVDALLASPAYGERWGRHWLDLARFAESHGFEHDYDRPYAYHYRDFVIEALNQDLPYDQFVRWQLAGDEIAPQNPLAMKATGFLAAGVHSTQITANEVEKHRYDELDDMLATTGTAMLGLTFGCARCHDHKYDAIPQRDYYQMLATFTTTVRSDLPVDTDPVGYAKRMAEFDAAHAPFLAKLAEYEAKQLPAQFAAWEQASKGKVATPWKVFEFVDAKSGGSTLTRQPDGIVVASGKNPPIETFTLTAVATGEPIRAVRLEALKDAALVAGGPGRAGNGNFCLTNFALTVIPTPEAAKAGAKSQSVKFATARATFDQKGLPIVAAIDPDPTTSGWAVDPKFGQDHAAIFDLAEPLTVPPGTKLVFQLNFHNNVGHNIARSRLSFTSQPSQGLDLQGQGVPAQVVSALAQPADKRSPEQVKALLNWFKPQDSEWVKLDQARESHAKNRPSPSKVTMLVSSEGVPAVRLHTQGADFLDQTHFLKRGDVNQKEGVATQSFLQALMPSVDAANRWQTIKPKPGEKLSYRRTAFANWLTDVEAGAGKLLARVIVNRLWQHHFGRGIVATSSDFGVRGEPPTHPELLDWLANELIRNGWRLKPIHKLMLLSATYSQSSTNDAEKLKIDRENQLLWRITPRRLEAEVIRDNLLAVSGMIDPKMFGPGTLDENSLRRSIYFTVKRSKLISSLIIFDAPDGSVGVGDRATTTIAPQALHLMNNPQVRNAAKKLADRVAPKSEVPIEEAVTAAYWLALSRPPSAEERADAIAFIADQQASYGTAADARQRALTDYCQVIFCLNEFVYLE</sequence>
<dbReference type="GO" id="GO:0009055">
    <property type="term" value="F:electron transfer activity"/>
    <property type="evidence" value="ECO:0007669"/>
    <property type="project" value="InterPro"/>
</dbReference>
<keyword evidence="3" id="KW-0349">Heme</keyword>
<gene>
    <name evidence="6" type="ORF">GMBLW1_26100</name>
</gene>
<dbReference type="InterPro" id="IPR009056">
    <property type="entry name" value="Cyt_c-like_dom"/>
</dbReference>
<evidence type="ECO:0000259" key="5">
    <source>
        <dbReference type="PROSITE" id="PS51007"/>
    </source>
</evidence>
<dbReference type="EMBL" id="LR593887">
    <property type="protein sequence ID" value="VTR98143.1"/>
    <property type="molecule type" value="Genomic_DNA"/>
</dbReference>
<proteinExistence type="predicted"/>
<protein>
    <recommendedName>
        <fullName evidence="5">Cytochrome c domain-containing protein</fullName>
    </recommendedName>
</protein>
<keyword evidence="7" id="KW-1185">Reference proteome</keyword>
<dbReference type="InParanoid" id="A0A6C2YIJ7"/>
<keyword evidence="1 3" id="KW-0479">Metal-binding</keyword>